<evidence type="ECO:0000256" key="9">
    <source>
        <dbReference type="ARBA" id="ARBA00023224"/>
    </source>
</evidence>
<dbReference type="Pfam" id="PF07562">
    <property type="entry name" value="NCD3G"/>
    <property type="match status" value="1"/>
</dbReference>
<dbReference type="OMA" id="LMIHYNW"/>
<evidence type="ECO:0000256" key="3">
    <source>
        <dbReference type="ARBA" id="ARBA00022692"/>
    </source>
</evidence>
<dbReference type="InterPro" id="IPR009030">
    <property type="entry name" value="Growth_fac_rcpt_cys_sf"/>
</dbReference>
<protein>
    <recommendedName>
        <fullName evidence="12">G-protein coupled receptors family 3 profile domain-containing protein</fullName>
    </recommendedName>
</protein>
<dbReference type="Gene3D" id="2.10.50.30">
    <property type="entry name" value="GPCR, family 3, nine cysteines domain"/>
    <property type="match status" value="1"/>
</dbReference>
<keyword evidence="2" id="KW-1003">Cell membrane</keyword>
<evidence type="ECO:0000256" key="1">
    <source>
        <dbReference type="ARBA" id="ARBA00004651"/>
    </source>
</evidence>
<dbReference type="InterPro" id="IPR038550">
    <property type="entry name" value="GPCR_3_9-Cys_sf"/>
</dbReference>
<dbReference type="OrthoDB" id="2150267at2759"/>
<dbReference type="Gene3D" id="3.40.50.2300">
    <property type="match status" value="2"/>
</dbReference>
<feature type="region of interest" description="Disordered" evidence="10">
    <location>
        <begin position="840"/>
        <end position="865"/>
    </location>
</feature>
<keyword evidence="4 11" id="KW-1133">Transmembrane helix</keyword>
<dbReference type="GeneID" id="6756847"/>
<feature type="domain" description="G-protein coupled receptors family 3 profile" evidence="12">
    <location>
        <begin position="648"/>
        <end position="814"/>
    </location>
</feature>
<evidence type="ECO:0000313" key="13">
    <source>
        <dbReference type="EMBL" id="EDV21999.1"/>
    </source>
</evidence>
<dbReference type="GO" id="GO:0005886">
    <property type="term" value="C:plasma membrane"/>
    <property type="evidence" value="ECO:0000318"/>
    <property type="project" value="GO_Central"/>
</dbReference>
<dbReference type="Pfam" id="PF00003">
    <property type="entry name" value="7tm_3"/>
    <property type="match status" value="2"/>
</dbReference>
<evidence type="ECO:0000313" key="14">
    <source>
        <dbReference type="Proteomes" id="UP000009022"/>
    </source>
</evidence>
<dbReference type="InterPro" id="IPR000337">
    <property type="entry name" value="GPCR_3"/>
</dbReference>
<dbReference type="KEGG" id="tad:TRIADDRAFT_59558"/>
<dbReference type="AlphaFoldDB" id="B3S5Z3"/>
<keyword evidence="3 11" id="KW-0812">Transmembrane</keyword>
<evidence type="ECO:0000256" key="11">
    <source>
        <dbReference type="SAM" id="Phobius"/>
    </source>
</evidence>
<sequence>MSIRSLRYLPFGAYSIFRWLLIFQQLFADIPEIQSQIEHVNSGDFRLIGIFSNSLHFNATSRRCSQLSTGDIQLTQAMIYALNNIINNNTKLLPGINLGWTLIDSCSSREVAITKLASHLIQDKQRQSYLAHCQNGRNLNSSKILCRTLSASGTSIEENSPGHVVGVVGERSDFITTSLASLTSSLGYSQISYFSISSLLSDRKHFPYFYRTSASSTIHRQIIFDIVKVFQWNWISIVIAGTAEVENSYQMISTLAQTHGICYHTVSRIYDNYTTSDLIDIVTKWKSQSNSRVAVLFGQESIIYDLLKQAEAQNVVGITFVGTYNWLSSPRIHTIRAEIIGGAIGITFSNEALHGFKNYLNQLDFCNNLENPWFIELCREKLNHLGLDFDSILENCTVDRVIKQEVLNSFFKADFVAGYVIDATLAYAQALHKALGCNTTHCPSGYNTSFNRQQFNKVLRNIRFTGVTSPDITFRSDGAVESYFDVINLQRTTSNSQAKVKIVEVGYWNKTQGLMINKRNIIWNGNRSWFNSPLSKCSSDCPPGYYLYQDPNISLSLRPCCWKCRKCPQNMISNESNSPHCQLCPDVTLPNDNNTKCADPVLIQSKFDRPLAITFIILASANLFVVMGIWIVMIRHRNFPVVKGSNFILINILLLFIIACIPTAFLYILPPSIPICLARMFSSTTSQVVFAFPITIHHEVTNKQLIFICQIPNRYSSLNLIVWLCLIGSACLVLAFRARLLPENFNESRYIYLSSILIVVVEICTIPTTVILFGEIADSITALTTLFFGISPMLCLFLPKIYVIYYRPELNNRQIAMAEITSYNFKNSLKTKPVEVLADASADSVQPDNNPQDQRKTSNQVHPRK</sequence>
<keyword evidence="8" id="KW-0325">Glycoprotein</keyword>
<evidence type="ECO:0000259" key="12">
    <source>
        <dbReference type="PROSITE" id="PS50259"/>
    </source>
</evidence>
<dbReference type="InterPro" id="IPR050726">
    <property type="entry name" value="mGluR"/>
</dbReference>
<dbReference type="Proteomes" id="UP000009022">
    <property type="component" value="Unassembled WGS sequence"/>
</dbReference>
<reference evidence="13 14" key="1">
    <citation type="journal article" date="2008" name="Nature">
        <title>The Trichoplax genome and the nature of placozoans.</title>
        <authorList>
            <person name="Srivastava M."/>
            <person name="Begovic E."/>
            <person name="Chapman J."/>
            <person name="Putnam N.H."/>
            <person name="Hellsten U."/>
            <person name="Kawashima T."/>
            <person name="Kuo A."/>
            <person name="Mitros T."/>
            <person name="Salamov A."/>
            <person name="Carpenter M.L."/>
            <person name="Signorovitch A.Y."/>
            <person name="Moreno M.A."/>
            <person name="Kamm K."/>
            <person name="Grimwood J."/>
            <person name="Schmutz J."/>
            <person name="Shapiro H."/>
            <person name="Grigoriev I.V."/>
            <person name="Buss L.W."/>
            <person name="Schierwater B."/>
            <person name="Dellaporta S.L."/>
            <person name="Rokhsar D.S."/>
        </authorList>
    </citation>
    <scope>NUCLEOTIDE SEQUENCE [LARGE SCALE GENOMIC DNA]</scope>
    <source>
        <strain evidence="13 14">Grell-BS-1999</strain>
    </source>
</reference>
<feature type="transmembrane region" description="Helical" evidence="11">
    <location>
        <begin position="720"/>
        <end position="738"/>
    </location>
</feature>
<keyword evidence="6 11" id="KW-0472">Membrane</keyword>
<dbReference type="CTD" id="6756847"/>
<feature type="transmembrane region" description="Helical" evidence="11">
    <location>
        <begin position="611"/>
        <end position="634"/>
    </location>
</feature>
<keyword evidence="5" id="KW-0297">G-protein coupled receptor</keyword>
<dbReference type="GO" id="GO:0007216">
    <property type="term" value="P:G protein-coupled glutamate receptor signaling pathway"/>
    <property type="evidence" value="ECO:0000318"/>
    <property type="project" value="GO_Central"/>
</dbReference>
<dbReference type="SUPFAM" id="SSF57184">
    <property type="entry name" value="Growth factor receptor domain"/>
    <property type="match status" value="1"/>
</dbReference>
<feature type="transmembrane region" description="Helical" evidence="11">
    <location>
        <begin position="780"/>
        <end position="805"/>
    </location>
</feature>
<dbReference type="eggNOG" id="KOG1056">
    <property type="taxonomic scope" value="Eukaryota"/>
</dbReference>
<dbReference type="SUPFAM" id="SSF53822">
    <property type="entry name" value="Periplasmic binding protein-like I"/>
    <property type="match status" value="1"/>
</dbReference>
<evidence type="ECO:0000256" key="8">
    <source>
        <dbReference type="ARBA" id="ARBA00023180"/>
    </source>
</evidence>
<dbReference type="PRINTS" id="PR00248">
    <property type="entry name" value="GPCRMGR"/>
</dbReference>
<organism evidence="13 14">
    <name type="scientific">Trichoplax adhaerens</name>
    <name type="common">Trichoplax reptans</name>
    <dbReference type="NCBI Taxonomy" id="10228"/>
    <lineage>
        <taxon>Eukaryota</taxon>
        <taxon>Metazoa</taxon>
        <taxon>Placozoa</taxon>
        <taxon>Uniplacotomia</taxon>
        <taxon>Trichoplacea</taxon>
        <taxon>Trichoplacidae</taxon>
        <taxon>Trichoplax</taxon>
    </lineage>
</organism>
<gene>
    <name evidence="13" type="ORF">TRIADDRAFT_59558</name>
</gene>
<dbReference type="InParanoid" id="B3S5Z3"/>
<feature type="transmembrane region" description="Helical" evidence="11">
    <location>
        <begin position="646"/>
        <end position="669"/>
    </location>
</feature>
<proteinExistence type="predicted"/>
<evidence type="ECO:0000256" key="4">
    <source>
        <dbReference type="ARBA" id="ARBA00022989"/>
    </source>
</evidence>
<dbReference type="HOGENOM" id="CLU_005389_1_1_1"/>
<feature type="transmembrane region" description="Helical" evidence="11">
    <location>
        <begin position="750"/>
        <end position="774"/>
    </location>
</feature>
<dbReference type="EMBL" id="DS985251">
    <property type="protein sequence ID" value="EDV21999.1"/>
    <property type="molecule type" value="Genomic_DNA"/>
</dbReference>
<evidence type="ECO:0000256" key="5">
    <source>
        <dbReference type="ARBA" id="ARBA00023040"/>
    </source>
</evidence>
<dbReference type="PhylomeDB" id="B3S5Z3"/>
<dbReference type="InterPro" id="IPR017978">
    <property type="entry name" value="GPCR_3_C"/>
</dbReference>
<dbReference type="InterPro" id="IPR001828">
    <property type="entry name" value="ANF_lig-bd_rcpt"/>
</dbReference>
<evidence type="ECO:0000256" key="2">
    <source>
        <dbReference type="ARBA" id="ARBA00022475"/>
    </source>
</evidence>
<keyword evidence="9" id="KW-0807">Transducer</keyword>
<evidence type="ECO:0000256" key="7">
    <source>
        <dbReference type="ARBA" id="ARBA00023170"/>
    </source>
</evidence>
<evidence type="ECO:0000256" key="6">
    <source>
        <dbReference type="ARBA" id="ARBA00023136"/>
    </source>
</evidence>
<dbReference type="InterPro" id="IPR011500">
    <property type="entry name" value="GPCR_3_9-Cys_dom"/>
</dbReference>
<keyword evidence="14" id="KW-1185">Reference proteome</keyword>
<keyword evidence="7" id="KW-0675">Receptor</keyword>
<dbReference type="GO" id="GO:0001640">
    <property type="term" value="F:adenylate cyclase inhibiting G protein-coupled glutamate receptor activity"/>
    <property type="evidence" value="ECO:0000318"/>
    <property type="project" value="GO_Central"/>
</dbReference>
<dbReference type="InterPro" id="IPR028082">
    <property type="entry name" value="Peripla_BP_I"/>
</dbReference>
<evidence type="ECO:0000256" key="10">
    <source>
        <dbReference type="SAM" id="MobiDB-lite"/>
    </source>
</evidence>
<dbReference type="GO" id="GO:0051966">
    <property type="term" value="P:regulation of synaptic transmission, glutamatergic"/>
    <property type="evidence" value="ECO:0000318"/>
    <property type="project" value="GO_Central"/>
</dbReference>
<dbReference type="CDD" id="cd13953">
    <property type="entry name" value="7tm_classC_mGluR-like"/>
    <property type="match status" value="1"/>
</dbReference>
<dbReference type="FunFam" id="2.10.50.30:FF:000005">
    <property type="entry name" value="Metabotropic glutamate receptor"/>
    <property type="match status" value="1"/>
</dbReference>
<dbReference type="RefSeq" id="XP_002115636.1">
    <property type="nucleotide sequence ID" value="XM_002115600.1"/>
</dbReference>
<dbReference type="PROSITE" id="PS50259">
    <property type="entry name" value="G_PROTEIN_RECEP_F3_4"/>
    <property type="match status" value="1"/>
</dbReference>
<dbReference type="PANTHER" id="PTHR24060">
    <property type="entry name" value="METABOTROPIC GLUTAMATE RECEPTOR"/>
    <property type="match status" value="1"/>
</dbReference>
<accession>B3S5Z3</accession>
<dbReference type="Pfam" id="PF01094">
    <property type="entry name" value="ANF_receptor"/>
    <property type="match status" value="1"/>
</dbReference>
<feature type="compositionally biased region" description="Polar residues" evidence="10">
    <location>
        <begin position="843"/>
        <end position="865"/>
    </location>
</feature>
<name>B3S5Z3_TRIAD</name>
<dbReference type="FunFam" id="3.40.50.2300:FF:000281">
    <property type="entry name" value="Metabotropic glutamate receptor 4"/>
    <property type="match status" value="1"/>
</dbReference>
<comment type="subcellular location">
    <subcellularLocation>
        <location evidence="1">Cell membrane</location>
        <topology evidence="1">Multi-pass membrane protein</topology>
    </subcellularLocation>
</comment>